<dbReference type="EMBL" id="JAIWYP010000001">
    <property type="protein sequence ID" value="KAH3885439.1"/>
    <property type="molecule type" value="Genomic_DNA"/>
</dbReference>
<protein>
    <submittedName>
        <fullName evidence="2">Uncharacterized protein</fullName>
    </submittedName>
</protein>
<sequence>MLTVLCDSLHKTVICWPSNKAKQTVIDEFQNKKASLESWGAKDGTHKNILHQGNGLQTTSIEKDTIQ</sequence>
<proteinExistence type="predicted"/>
<accession>A0A9D4N183</accession>
<organism evidence="2 3">
    <name type="scientific">Dreissena polymorpha</name>
    <name type="common">Zebra mussel</name>
    <name type="synonym">Mytilus polymorpha</name>
    <dbReference type="NCBI Taxonomy" id="45954"/>
    <lineage>
        <taxon>Eukaryota</taxon>
        <taxon>Metazoa</taxon>
        <taxon>Spiralia</taxon>
        <taxon>Lophotrochozoa</taxon>
        <taxon>Mollusca</taxon>
        <taxon>Bivalvia</taxon>
        <taxon>Autobranchia</taxon>
        <taxon>Heteroconchia</taxon>
        <taxon>Euheterodonta</taxon>
        <taxon>Imparidentia</taxon>
        <taxon>Neoheterodontei</taxon>
        <taxon>Myida</taxon>
        <taxon>Dreissenoidea</taxon>
        <taxon>Dreissenidae</taxon>
        <taxon>Dreissena</taxon>
    </lineage>
</organism>
<reference evidence="2" key="1">
    <citation type="journal article" date="2019" name="bioRxiv">
        <title>The Genome of the Zebra Mussel, Dreissena polymorpha: A Resource for Invasive Species Research.</title>
        <authorList>
            <person name="McCartney M.A."/>
            <person name="Auch B."/>
            <person name="Kono T."/>
            <person name="Mallez S."/>
            <person name="Zhang Y."/>
            <person name="Obille A."/>
            <person name="Becker A."/>
            <person name="Abrahante J.E."/>
            <person name="Garbe J."/>
            <person name="Badalamenti J.P."/>
            <person name="Herman A."/>
            <person name="Mangelson H."/>
            <person name="Liachko I."/>
            <person name="Sullivan S."/>
            <person name="Sone E.D."/>
            <person name="Koren S."/>
            <person name="Silverstein K.A.T."/>
            <person name="Beckman K.B."/>
            <person name="Gohl D.M."/>
        </authorList>
    </citation>
    <scope>NUCLEOTIDE SEQUENCE</scope>
    <source>
        <strain evidence="2">Duluth1</strain>
        <tissue evidence="2">Whole animal</tissue>
    </source>
</reference>
<gene>
    <name evidence="2" type="ORF">DPMN_009433</name>
</gene>
<keyword evidence="3" id="KW-1185">Reference proteome</keyword>
<name>A0A9D4N183_DREPO</name>
<reference evidence="2" key="2">
    <citation type="submission" date="2020-11" db="EMBL/GenBank/DDBJ databases">
        <authorList>
            <person name="McCartney M.A."/>
            <person name="Auch B."/>
            <person name="Kono T."/>
            <person name="Mallez S."/>
            <person name="Becker A."/>
            <person name="Gohl D.M."/>
            <person name="Silverstein K.A.T."/>
            <person name="Koren S."/>
            <person name="Bechman K.B."/>
            <person name="Herman A."/>
            <person name="Abrahante J.E."/>
            <person name="Garbe J."/>
        </authorList>
    </citation>
    <scope>NUCLEOTIDE SEQUENCE</scope>
    <source>
        <strain evidence="2">Duluth1</strain>
        <tissue evidence="2">Whole animal</tissue>
    </source>
</reference>
<dbReference type="Proteomes" id="UP000828390">
    <property type="component" value="Unassembled WGS sequence"/>
</dbReference>
<evidence type="ECO:0000256" key="1">
    <source>
        <dbReference type="SAM" id="MobiDB-lite"/>
    </source>
</evidence>
<evidence type="ECO:0000313" key="2">
    <source>
        <dbReference type="EMBL" id="KAH3885439.1"/>
    </source>
</evidence>
<feature type="region of interest" description="Disordered" evidence="1">
    <location>
        <begin position="47"/>
        <end position="67"/>
    </location>
</feature>
<comment type="caution">
    <text evidence="2">The sequence shown here is derived from an EMBL/GenBank/DDBJ whole genome shotgun (WGS) entry which is preliminary data.</text>
</comment>
<dbReference type="AlphaFoldDB" id="A0A9D4N183"/>
<evidence type="ECO:0000313" key="3">
    <source>
        <dbReference type="Proteomes" id="UP000828390"/>
    </source>
</evidence>